<dbReference type="SMART" id="SM00020">
    <property type="entry name" value="Tryp_SPc"/>
    <property type="match status" value="1"/>
</dbReference>
<dbReference type="PROSITE" id="PS00135">
    <property type="entry name" value="TRYPSIN_SER"/>
    <property type="match status" value="1"/>
</dbReference>
<proteinExistence type="predicted"/>
<keyword evidence="3" id="KW-0732">Signal</keyword>
<dbReference type="RefSeq" id="WP_265686976.1">
    <property type="nucleotide sequence ID" value="NZ_JAKRRX010000024.1"/>
</dbReference>
<dbReference type="PROSITE" id="PS00134">
    <property type="entry name" value="TRYPSIN_HIS"/>
    <property type="match status" value="1"/>
</dbReference>
<sequence length="333" mass="35656">MNKKALLIAACSVSAPSIAADISPYIVNGSSASVATYPSFASLVYDRIDYDGVYSVAPYCGATILDAQHVLTAAHCIFDGEGNLSEETVLFTAIVPQLQDESDYPDGNIQRIMASEFYYHPSYSDSSNDLWANDIAIIKLSSAMNIDTVNDVVNRPSNETYQNAANTFHAVGHGNTRTNVDTSTELLYTTLTYVSTASCQSDYSVTDNQLCFSGDFSIFSGLDNSTCQGDSGGPVYWNNSGEWVQVGITSFGPTTCGNGTTNADVTSVFTEIYDYQSWIDSVLAGNETANYVATDAKRNSYLGTSGTSTSSSGGGSIGWLTLILLPLLRRFAQ</sequence>
<dbReference type="EMBL" id="JAKRRX010000024">
    <property type="protein sequence ID" value="MCW8333413.1"/>
    <property type="molecule type" value="Genomic_DNA"/>
</dbReference>
<keyword evidence="2" id="KW-0720">Serine protease</keyword>
<dbReference type="InterPro" id="IPR033116">
    <property type="entry name" value="TRYPSIN_SER"/>
</dbReference>
<dbReference type="EC" id="3.4.21.-" evidence="5"/>
<dbReference type="GO" id="GO:0004252">
    <property type="term" value="F:serine-type endopeptidase activity"/>
    <property type="evidence" value="ECO:0007669"/>
    <property type="project" value="InterPro"/>
</dbReference>
<evidence type="ECO:0000256" key="3">
    <source>
        <dbReference type="SAM" id="SignalP"/>
    </source>
</evidence>
<feature type="signal peptide" evidence="3">
    <location>
        <begin position="1"/>
        <end position="19"/>
    </location>
</feature>
<keyword evidence="2 5" id="KW-0645">Protease</keyword>
<evidence type="ECO:0000256" key="2">
    <source>
        <dbReference type="RuleBase" id="RU363034"/>
    </source>
</evidence>
<evidence type="ECO:0000256" key="1">
    <source>
        <dbReference type="ARBA" id="ARBA00023157"/>
    </source>
</evidence>
<feature type="chain" id="PRO_5040990893" evidence="3">
    <location>
        <begin position="20"/>
        <end position="333"/>
    </location>
</feature>
<dbReference type="PANTHER" id="PTHR24256">
    <property type="entry name" value="TRYPTASE-RELATED"/>
    <property type="match status" value="1"/>
</dbReference>
<dbReference type="CDD" id="cd00190">
    <property type="entry name" value="Tryp_SPc"/>
    <property type="match status" value="1"/>
</dbReference>
<dbReference type="GO" id="GO:0006508">
    <property type="term" value="P:proteolysis"/>
    <property type="evidence" value="ECO:0007669"/>
    <property type="project" value="UniProtKB-KW"/>
</dbReference>
<dbReference type="InterPro" id="IPR043504">
    <property type="entry name" value="Peptidase_S1_PA_chymotrypsin"/>
</dbReference>
<evidence type="ECO:0000259" key="4">
    <source>
        <dbReference type="PROSITE" id="PS50240"/>
    </source>
</evidence>
<name>A0A9X3CCW0_9VIBR</name>
<dbReference type="PROSITE" id="PS50240">
    <property type="entry name" value="TRYPSIN_DOM"/>
    <property type="match status" value="1"/>
</dbReference>
<dbReference type="InterPro" id="IPR001314">
    <property type="entry name" value="Peptidase_S1A"/>
</dbReference>
<evidence type="ECO:0000313" key="6">
    <source>
        <dbReference type="Proteomes" id="UP001155586"/>
    </source>
</evidence>
<accession>A0A9X3CCW0</accession>
<organism evidence="5 6">
    <name type="scientific">Vibrio paucivorans</name>
    <dbReference type="NCBI Taxonomy" id="2829489"/>
    <lineage>
        <taxon>Bacteria</taxon>
        <taxon>Pseudomonadati</taxon>
        <taxon>Pseudomonadota</taxon>
        <taxon>Gammaproteobacteria</taxon>
        <taxon>Vibrionales</taxon>
        <taxon>Vibrionaceae</taxon>
        <taxon>Vibrio</taxon>
    </lineage>
</organism>
<keyword evidence="1" id="KW-1015">Disulfide bond</keyword>
<dbReference type="PRINTS" id="PR00722">
    <property type="entry name" value="CHYMOTRYPSIN"/>
</dbReference>
<dbReference type="Gene3D" id="2.40.10.10">
    <property type="entry name" value="Trypsin-like serine proteases"/>
    <property type="match status" value="1"/>
</dbReference>
<dbReference type="AlphaFoldDB" id="A0A9X3CCW0"/>
<gene>
    <name evidence="5" type="ORF">MD483_06210</name>
</gene>
<dbReference type="Proteomes" id="UP001155586">
    <property type="component" value="Unassembled WGS sequence"/>
</dbReference>
<dbReference type="SUPFAM" id="SSF50494">
    <property type="entry name" value="Trypsin-like serine proteases"/>
    <property type="match status" value="1"/>
</dbReference>
<dbReference type="Pfam" id="PF00089">
    <property type="entry name" value="Trypsin"/>
    <property type="match status" value="1"/>
</dbReference>
<dbReference type="NCBIfam" id="TIGR03501">
    <property type="entry name" value="GlyGly_CTERM"/>
    <property type="match status" value="1"/>
</dbReference>
<dbReference type="InterPro" id="IPR018114">
    <property type="entry name" value="TRYPSIN_HIS"/>
</dbReference>
<dbReference type="InterPro" id="IPR020008">
    <property type="entry name" value="GlyGly_CTERM"/>
</dbReference>
<keyword evidence="2 5" id="KW-0378">Hydrolase</keyword>
<comment type="caution">
    <text evidence="5">The sequence shown here is derived from an EMBL/GenBank/DDBJ whole genome shotgun (WGS) entry which is preliminary data.</text>
</comment>
<dbReference type="InterPro" id="IPR051487">
    <property type="entry name" value="Ser/Thr_Proteases_Immune/Dev"/>
</dbReference>
<evidence type="ECO:0000313" key="5">
    <source>
        <dbReference type="EMBL" id="MCW8333413.1"/>
    </source>
</evidence>
<protein>
    <submittedName>
        <fullName evidence="5">Trypsin-like serine protease</fullName>
        <ecNumber evidence="5">3.4.21.-</ecNumber>
    </submittedName>
</protein>
<feature type="domain" description="Peptidase S1" evidence="4">
    <location>
        <begin position="26"/>
        <end position="284"/>
    </location>
</feature>
<reference evidence="5" key="1">
    <citation type="submission" date="2022-02" db="EMBL/GenBank/DDBJ databases">
        <title>Vibrio sp. nov., a new bacterium isolated from Bohai sea, China.</title>
        <authorList>
            <person name="Yuan Y."/>
        </authorList>
    </citation>
    <scope>NUCLEOTIDE SEQUENCE</scope>
    <source>
        <strain evidence="5">DBSS07</strain>
    </source>
</reference>
<dbReference type="InterPro" id="IPR009003">
    <property type="entry name" value="Peptidase_S1_PA"/>
</dbReference>
<dbReference type="InterPro" id="IPR001254">
    <property type="entry name" value="Trypsin_dom"/>
</dbReference>
<keyword evidence="6" id="KW-1185">Reference proteome</keyword>